<comment type="similarity">
    <text evidence="1">Belongs to the ABC transporter superfamily.</text>
</comment>
<evidence type="ECO:0000313" key="7">
    <source>
        <dbReference type="Proteomes" id="UP001170379"/>
    </source>
</evidence>
<keyword evidence="2" id="KW-0813">Transport</keyword>
<name>A0ABT7C6Y6_9MICO</name>
<dbReference type="SUPFAM" id="SSF52540">
    <property type="entry name" value="P-loop containing nucleoside triphosphate hydrolases"/>
    <property type="match status" value="1"/>
</dbReference>
<protein>
    <submittedName>
        <fullName evidence="6">ABC transporter ATP-binding protein</fullName>
    </submittedName>
</protein>
<dbReference type="Proteomes" id="UP001170379">
    <property type="component" value="Unassembled WGS sequence"/>
</dbReference>
<dbReference type="CDD" id="cd03220">
    <property type="entry name" value="ABC_KpsT_Wzt"/>
    <property type="match status" value="1"/>
</dbReference>
<dbReference type="PROSITE" id="PS50893">
    <property type="entry name" value="ABC_TRANSPORTER_2"/>
    <property type="match status" value="1"/>
</dbReference>
<evidence type="ECO:0000256" key="1">
    <source>
        <dbReference type="ARBA" id="ARBA00005417"/>
    </source>
</evidence>
<keyword evidence="3" id="KW-0547">Nucleotide-binding</keyword>
<feature type="domain" description="ABC transporter" evidence="5">
    <location>
        <begin position="2"/>
        <end position="216"/>
    </location>
</feature>
<proteinExistence type="inferred from homology"/>
<dbReference type="InterPro" id="IPR003439">
    <property type="entry name" value="ABC_transporter-like_ATP-bd"/>
</dbReference>
<dbReference type="PANTHER" id="PTHR46743:SF2">
    <property type="entry name" value="TEICHOIC ACIDS EXPORT ATP-BINDING PROTEIN TAGH"/>
    <property type="match status" value="1"/>
</dbReference>
<dbReference type="InterPro" id="IPR003593">
    <property type="entry name" value="AAA+_ATPase"/>
</dbReference>
<dbReference type="EMBL" id="PXVD01000008">
    <property type="protein sequence ID" value="MDJ1370953.1"/>
    <property type="molecule type" value="Genomic_DNA"/>
</dbReference>
<reference evidence="6" key="2">
    <citation type="journal article" date="2022" name="Sci. Rep.">
        <title>In silico prediction of the enzymes involved in the degradation of the herbicide molinate by Gulosibacter molinativorax ON4T.</title>
        <authorList>
            <person name="Lopes A.R."/>
            <person name="Bunin E."/>
            <person name="Viana A.T."/>
            <person name="Froufe H."/>
            <person name="Munoz-Merida A."/>
            <person name="Pinho D."/>
            <person name="Figueiredo J."/>
            <person name="Barroso C."/>
            <person name="Vaz-Moreira I."/>
            <person name="Bellanger X."/>
            <person name="Egas C."/>
            <person name="Nunes O.C."/>
        </authorList>
    </citation>
    <scope>NUCLEOTIDE SEQUENCE</scope>
    <source>
        <strain evidence="6">ON4</strain>
    </source>
</reference>
<comment type="caution">
    <text evidence="6">The sequence shown here is derived from an EMBL/GenBank/DDBJ whole genome shotgun (WGS) entry which is preliminary data.</text>
</comment>
<evidence type="ECO:0000259" key="5">
    <source>
        <dbReference type="PROSITE" id="PS50893"/>
    </source>
</evidence>
<dbReference type="GO" id="GO:0005524">
    <property type="term" value="F:ATP binding"/>
    <property type="evidence" value="ECO:0007669"/>
    <property type="project" value="UniProtKB-KW"/>
</dbReference>
<accession>A0ABT7C6Y6</accession>
<dbReference type="InterPro" id="IPR015860">
    <property type="entry name" value="ABC_transpr_TagH-like"/>
</dbReference>
<organism evidence="6 7">
    <name type="scientific">Gulosibacter molinativorax</name>
    <dbReference type="NCBI Taxonomy" id="256821"/>
    <lineage>
        <taxon>Bacteria</taxon>
        <taxon>Bacillati</taxon>
        <taxon>Actinomycetota</taxon>
        <taxon>Actinomycetes</taxon>
        <taxon>Micrococcales</taxon>
        <taxon>Microbacteriaceae</taxon>
        <taxon>Gulosibacter</taxon>
    </lineage>
</organism>
<keyword evidence="7" id="KW-1185">Reference proteome</keyword>
<reference evidence="6" key="1">
    <citation type="submission" date="2018-03" db="EMBL/GenBank/DDBJ databases">
        <authorList>
            <person name="Nunes O.C."/>
            <person name="Lopes A.R."/>
            <person name="Froufe H."/>
            <person name="Munoz-Merida A."/>
            <person name="Barroso C."/>
            <person name="Egas C."/>
        </authorList>
    </citation>
    <scope>NUCLEOTIDE SEQUENCE</scope>
    <source>
        <strain evidence="6">ON4</strain>
    </source>
</reference>
<sequence>MNRFRQKSSFLALRGISFAAREGEFIGLIGRNGSGKSSLLRVLAGTEPPTKGLVVTSSKPQLLGVSAALMPDLSGDENIQLGLLAMGMTPAQARERRKSVIELADIGESIRRPMRTYSSGMGARLRFAISVAAEPQILMIDEALATGDASFLERSKQAMNRMLQKTGTVFLVSHAAQTVEEMCSRAIWLDTGKIVADGPAVEVARSYRWYAHNLAQGKTETAAKLLRNATQSLEERRANLRASSPHVRRIPNS</sequence>
<gene>
    <name evidence="6" type="ORF">C7K25_06170</name>
</gene>
<dbReference type="Pfam" id="PF00005">
    <property type="entry name" value="ABC_tran"/>
    <property type="match status" value="1"/>
</dbReference>
<dbReference type="InterPro" id="IPR027417">
    <property type="entry name" value="P-loop_NTPase"/>
</dbReference>
<evidence type="ECO:0000256" key="2">
    <source>
        <dbReference type="ARBA" id="ARBA00022448"/>
    </source>
</evidence>
<evidence type="ECO:0000256" key="3">
    <source>
        <dbReference type="ARBA" id="ARBA00022741"/>
    </source>
</evidence>
<evidence type="ECO:0000256" key="4">
    <source>
        <dbReference type="ARBA" id="ARBA00022840"/>
    </source>
</evidence>
<evidence type="ECO:0000313" key="6">
    <source>
        <dbReference type="EMBL" id="MDJ1370953.1"/>
    </source>
</evidence>
<dbReference type="SMART" id="SM00382">
    <property type="entry name" value="AAA"/>
    <property type="match status" value="1"/>
</dbReference>
<dbReference type="PANTHER" id="PTHR46743">
    <property type="entry name" value="TEICHOIC ACIDS EXPORT ATP-BINDING PROTEIN TAGH"/>
    <property type="match status" value="1"/>
</dbReference>
<keyword evidence="4 6" id="KW-0067">ATP-binding</keyword>
<dbReference type="Gene3D" id="3.40.50.300">
    <property type="entry name" value="P-loop containing nucleotide triphosphate hydrolases"/>
    <property type="match status" value="1"/>
</dbReference>
<dbReference type="InterPro" id="IPR050683">
    <property type="entry name" value="Bact_Polysacc_Export_ATP-bd"/>
</dbReference>